<dbReference type="Pfam" id="PF04014">
    <property type="entry name" value="MazE_antitoxin"/>
    <property type="match status" value="1"/>
</dbReference>
<proteinExistence type="predicted"/>
<dbReference type="NCBIfam" id="TIGR01439">
    <property type="entry name" value="lp_hng_hel_AbrB"/>
    <property type="match status" value="1"/>
</dbReference>
<dbReference type="InterPro" id="IPR052975">
    <property type="entry name" value="Repressor-like_regulatory"/>
</dbReference>
<dbReference type="AlphaFoldDB" id="A0A645AFF3"/>
<protein>
    <recommendedName>
        <fullName evidence="1">SpoVT-AbrB domain-containing protein</fullName>
    </recommendedName>
</protein>
<sequence>MQSRKVDELGRIVLPVEIRTRLGVESGDSLDVSIDETGTVLLKKAEKHCVICHGQNGLVDVRDKLICVECRDIIKNQ</sequence>
<dbReference type="PANTHER" id="PTHR34860:SF6">
    <property type="entry name" value="REPRESSOR-LIKE PROTEIN SSO7C3"/>
    <property type="match status" value="1"/>
</dbReference>
<dbReference type="SUPFAM" id="SSF89447">
    <property type="entry name" value="AbrB/MazE/MraZ-like"/>
    <property type="match status" value="1"/>
</dbReference>
<gene>
    <name evidence="2" type="ORF">SDC9_96293</name>
</gene>
<dbReference type="InterPro" id="IPR007159">
    <property type="entry name" value="SpoVT-AbrB_dom"/>
</dbReference>
<dbReference type="EMBL" id="VSSQ01012579">
    <property type="protein sequence ID" value="MPM49563.1"/>
    <property type="molecule type" value="Genomic_DNA"/>
</dbReference>
<dbReference type="InterPro" id="IPR037914">
    <property type="entry name" value="SpoVT-AbrB_sf"/>
</dbReference>
<name>A0A645AFF3_9ZZZZ</name>
<dbReference type="SMART" id="SM00966">
    <property type="entry name" value="SpoVT_AbrB"/>
    <property type="match status" value="1"/>
</dbReference>
<feature type="domain" description="SpoVT-AbrB" evidence="1">
    <location>
        <begin position="4"/>
        <end position="48"/>
    </location>
</feature>
<dbReference type="PANTHER" id="PTHR34860">
    <property type="entry name" value="REPRESSOR-LIKE PROTEIN SSO7C3"/>
    <property type="match status" value="1"/>
</dbReference>
<comment type="caution">
    <text evidence="2">The sequence shown here is derived from an EMBL/GenBank/DDBJ whole genome shotgun (WGS) entry which is preliminary data.</text>
</comment>
<evidence type="ECO:0000313" key="2">
    <source>
        <dbReference type="EMBL" id="MPM49563.1"/>
    </source>
</evidence>
<organism evidence="2">
    <name type="scientific">bioreactor metagenome</name>
    <dbReference type="NCBI Taxonomy" id="1076179"/>
    <lineage>
        <taxon>unclassified sequences</taxon>
        <taxon>metagenomes</taxon>
        <taxon>ecological metagenomes</taxon>
    </lineage>
</organism>
<reference evidence="2" key="1">
    <citation type="submission" date="2019-08" db="EMBL/GenBank/DDBJ databases">
        <authorList>
            <person name="Kucharzyk K."/>
            <person name="Murdoch R.W."/>
            <person name="Higgins S."/>
            <person name="Loffler F."/>
        </authorList>
    </citation>
    <scope>NUCLEOTIDE SEQUENCE</scope>
</reference>
<dbReference type="Gene3D" id="2.10.260.10">
    <property type="match status" value="1"/>
</dbReference>
<accession>A0A645AFF3</accession>
<dbReference type="GO" id="GO:0003677">
    <property type="term" value="F:DNA binding"/>
    <property type="evidence" value="ECO:0007669"/>
    <property type="project" value="InterPro"/>
</dbReference>
<evidence type="ECO:0000259" key="1">
    <source>
        <dbReference type="SMART" id="SM00966"/>
    </source>
</evidence>